<dbReference type="STRING" id="408015.SXIM_53250"/>
<keyword evidence="4" id="KW-1185">Reference proteome</keyword>
<dbReference type="HOGENOM" id="CLU_023844_0_0_11"/>
<evidence type="ECO:0000313" key="4">
    <source>
        <dbReference type="Proteomes" id="UP000034034"/>
    </source>
</evidence>
<proteinExistence type="predicted"/>
<evidence type="ECO:0000256" key="1">
    <source>
        <dbReference type="ARBA" id="ARBA00004196"/>
    </source>
</evidence>
<name>A0A0F7G1N6_9ACTN</name>
<sequence>MAETTEESDVTAGALTARLPLLAPGAGPRLTAALRGAPRRIAAPPVTDRAVWDAVDRPTRDALLRRAADEHTRPAPVLRASDWARTFRDGVRTAYEDQARALRLRTTLFVLAAVLTGESAAATAPQGDTPNLDAAVDGLIALCEATTWCWAPHDGHTAARGEVLPDPDQPYLDLGAAEVATLLAWADHALGPHLDQRAPGVRRRLRREVDLRVLTPFTTRRDWPWIGIDRPADNWNPWIHSAVTAAALLLCEEEPERAATLVRLTAEGLDRFLATVPDDGGIDEGVAYWWHGAGRLLETLDLLAAVGGPGLDARDLPVLRRLARFPHRMHLGGARYVNTGDAAARLPGTLPWQVLHRWGRALEEPAVRDHAAARGRAEIPAAHPEAGLGSALTALADPHWRAARARQAPGGRSWLTAGEWLPRTQVLLARERPGTTAGLTVAAKAGHNAERHNHLDVGSYWIALDGAPLVIDLGQPTYTADSFGPHRYRAWPLISAWHNLPAPGGEGQLPGPDRAARRVRAELTAEGAEFHADLTAAYRDGLIGELTRTIRLVRTAPRPHINVTDRWSHAGGPVLLRHILTGEVTLGGAGEATVRTAGGRALRIGWDPRDAEAALDHRELTDPLLRGSWGDRLTRLTLTVRGTGTATVRFERAH</sequence>
<dbReference type="SUPFAM" id="SSF48230">
    <property type="entry name" value="Chondroitin AC/alginate lyase"/>
    <property type="match status" value="1"/>
</dbReference>
<comment type="subcellular location">
    <subcellularLocation>
        <location evidence="1">Cell envelope</location>
    </subcellularLocation>
</comment>
<dbReference type="InterPro" id="IPR012480">
    <property type="entry name" value="Hepar_II_III_C"/>
</dbReference>
<reference evidence="3" key="1">
    <citation type="submission" date="2019-08" db="EMBL/GenBank/DDBJ databases">
        <title>Complete genome sequence of a mangrove-derived Streptomyces xiamenensis.</title>
        <authorList>
            <person name="Xu J."/>
        </authorList>
    </citation>
    <scope>NUCLEOTIDE SEQUENCE</scope>
    <source>
        <strain evidence="3">318</strain>
    </source>
</reference>
<dbReference type="EMBL" id="CP009922">
    <property type="protein sequence ID" value="AKG46709.1"/>
    <property type="molecule type" value="Genomic_DNA"/>
</dbReference>
<dbReference type="PATRIC" id="fig|408015.6.peg.5390"/>
<dbReference type="Gene3D" id="1.50.10.100">
    <property type="entry name" value="Chondroitin AC/alginate lyase"/>
    <property type="match status" value="1"/>
</dbReference>
<dbReference type="RefSeq" id="WP_078847045.1">
    <property type="nucleotide sequence ID" value="NZ_CP009922.3"/>
</dbReference>
<dbReference type="Gene3D" id="2.70.98.70">
    <property type="match status" value="1"/>
</dbReference>
<dbReference type="Proteomes" id="UP000034034">
    <property type="component" value="Chromosome"/>
</dbReference>
<dbReference type="AlphaFoldDB" id="A0A0F7G1N6"/>
<dbReference type="Pfam" id="PF07940">
    <property type="entry name" value="Hepar_II_III_C"/>
    <property type="match status" value="1"/>
</dbReference>
<feature type="domain" description="Heparinase II/III-like C-terminal" evidence="2">
    <location>
        <begin position="435"/>
        <end position="589"/>
    </location>
</feature>
<evidence type="ECO:0000259" key="2">
    <source>
        <dbReference type="Pfam" id="PF07940"/>
    </source>
</evidence>
<gene>
    <name evidence="3" type="ORF">SXIM_53250</name>
</gene>
<protein>
    <submittedName>
        <fullName evidence="3">Heparinase</fullName>
    </submittedName>
</protein>
<accession>A0A0F7G1N6</accession>
<dbReference type="GO" id="GO:0030313">
    <property type="term" value="C:cell envelope"/>
    <property type="evidence" value="ECO:0007669"/>
    <property type="project" value="UniProtKB-SubCell"/>
</dbReference>
<dbReference type="GO" id="GO:0016829">
    <property type="term" value="F:lyase activity"/>
    <property type="evidence" value="ECO:0007669"/>
    <property type="project" value="InterPro"/>
</dbReference>
<organism evidence="3 4">
    <name type="scientific">Streptomyces xiamenensis</name>
    <dbReference type="NCBI Taxonomy" id="408015"/>
    <lineage>
        <taxon>Bacteria</taxon>
        <taxon>Bacillati</taxon>
        <taxon>Actinomycetota</taxon>
        <taxon>Actinomycetes</taxon>
        <taxon>Kitasatosporales</taxon>
        <taxon>Streptomycetaceae</taxon>
        <taxon>Streptomyces</taxon>
    </lineage>
</organism>
<dbReference type="KEGG" id="sxi:SXIM_53250"/>
<dbReference type="InterPro" id="IPR008929">
    <property type="entry name" value="Chondroitin_lyas"/>
</dbReference>
<evidence type="ECO:0000313" key="3">
    <source>
        <dbReference type="EMBL" id="AKG46709.1"/>
    </source>
</evidence>